<comment type="caution">
    <text evidence="3">The sequence shown here is derived from an EMBL/GenBank/DDBJ whole genome shotgun (WGS) entry which is preliminary data.</text>
</comment>
<evidence type="ECO:0000313" key="3">
    <source>
        <dbReference type="EMBL" id="KKN28246.1"/>
    </source>
</evidence>
<dbReference type="InterPro" id="IPR025875">
    <property type="entry name" value="Leu-rich_rpt_4"/>
</dbReference>
<dbReference type="InterPro" id="IPR050836">
    <property type="entry name" value="SDS22/Internalin_LRR"/>
</dbReference>
<dbReference type="InterPro" id="IPR003591">
    <property type="entry name" value="Leu-rich_rpt_typical-subtyp"/>
</dbReference>
<protein>
    <recommendedName>
        <fullName evidence="4">Leucine-rich repeat domain-containing protein</fullName>
    </recommendedName>
</protein>
<dbReference type="PANTHER" id="PTHR46652">
    <property type="entry name" value="LEUCINE-RICH REPEAT AND IQ DOMAIN-CONTAINING PROTEIN 1-RELATED"/>
    <property type="match status" value="1"/>
</dbReference>
<proteinExistence type="predicted"/>
<dbReference type="Gene3D" id="3.80.10.10">
    <property type="entry name" value="Ribonuclease Inhibitor"/>
    <property type="match status" value="1"/>
</dbReference>
<evidence type="ECO:0000256" key="1">
    <source>
        <dbReference type="ARBA" id="ARBA00022614"/>
    </source>
</evidence>
<sequence length="400" mass="47252">MSFSKRALRAIEENWRVRRFSKKSWILGTTNFVFILHDNIKNWMKIGWEVPLYLPQNMILLYYNRITKKFRLYEKNIITIKMLNVLCEVFKCPTPSYTTHEIYIDSFENPDHTKFEKSPEGDIYFQKLKCGENCVIYNGEYYLIEMGALKQFSSYNFGMLDLSRIGVQDISEIRGLDTLQVLGELDLSHNKIAEIKCLENLKNLYSLNFNNNRITEIKSLENLKNLYKLNLNNNEITEIKGIESLKRLRFLYLKNNQIKEIKGLENFSIDHDGGNMELNLGDNPIPLMLLRKLGGLNKFGFARDPEIIVDYCIKKKAEIEKFDRSFIVKLKKIVKISNRFRIDMLMDILDIDKKTLIKNIEKWSADFSLEINGNYLIIKKDMAQELMDALDKQFYDWERT</sequence>
<organism evidence="3">
    <name type="scientific">marine sediment metagenome</name>
    <dbReference type="NCBI Taxonomy" id="412755"/>
    <lineage>
        <taxon>unclassified sequences</taxon>
        <taxon>metagenomes</taxon>
        <taxon>ecological metagenomes</taxon>
    </lineage>
</organism>
<dbReference type="PANTHER" id="PTHR46652:SF3">
    <property type="entry name" value="LEUCINE-RICH REPEAT-CONTAINING PROTEIN 9"/>
    <property type="match status" value="1"/>
</dbReference>
<evidence type="ECO:0008006" key="4">
    <source>
        <dbReference type="Google" id="ProtNLM"/>
    </source>
</evidence>
<dbReference type="AlphaFoldDB" id="A0A0F9RTE0"/>
<accession>A0A0F9RTE0</accession>
<gene>
    <name evidence="3" type="ORF">LCGC14_0856270</name>
</gene>
<keyword evidence="2" id="KW-0677">Repeat</keyword>
<dbReference type="EMBL" id="LAZR01002578">
    <property type="protein sequence ID" value="KKN28246.1"/>
    <property type="molecule type" value="Genomic_DNA"/>
</dbReference>
<dbReference type="SMART" id="SM00369">
    <property type="entry name" value="LRR_TYP"/>
    <property type="match status" value="4"/>
</dbReference>
<reference evidence="3" key="1">
    <citation type="journal article" date="2015" name="Nature">
        <title>Complex archaea that bridge the gap between prokaryotes and eukaryotes.</title>
        <authorList>
            <person name="Spang A."/>
            <person name="Saw J.H."/>
            <person name="Jorgensen S.L."/>
            <person name="Zaremba-Niedzwiedzka K."/>
            <person name="Martijn J."/>
            <person name="Lind A.E."/>
            <person name="van Eijk R."/>
            <person name="Schleper C."/>
            <person name="Guy L."/>
            <person name="Ettema T.J."/>
        </authorList>
    </citation>
    <scope>NUCLEOTIDE SEQUENCE</scope>
</reference>
<dbReference type="SUPFAM" id="SSF52075">
    <property type="entry name" value="Outer arm dynein light chain 1"/>
    <property type="match status" value="1"/>
</dbReference>
<keyword evidence="1" id="KW-0433">Leucine-rich repeat</keyword>
<dbReference type="PROSITE" id="PS51450">
    <property type="entry name" value="LRR"/>
    <property type="match status" value="4"/>
</dbReference>
<evidence type="ECO:0000256" key="2">
    <source>
        <dbReference type="ARBA" id="ARBA00022737"/>
    </source>
</evidence>
<dbReference type="InterPro" id="IPR032675">
    <property type="entry name" value="LRR_dom_sf"/>
</dbReference>
<dbReference type="InterPro" id="IPR001611">
    <property type="entry name" value="Leu-rich_rpt"/>
</dbReference>
<name>A0A0F9RTE0_9ZZZZ</name>
<dbReference type="Pfam" id="PF12799">
    <property type="entry name" value="LRR_4"/>
    <property type="match status" value="2"/>
</dbReference>
<dbReference type="SMART" id="SM00365">
    <property type="entry name" value="LRR_SD22"/>
    <property type="match status" value="4"/>
</dbReference>